<protein>
    <submittedName>
        <fullName evidence="1">Uncharacterized protein</fullName>
    </submittedName>
</protein>
<dbReference type="EMBL" id="JALP01000247">
    <property type="protein sequence ID" value="THG89319.1"/>
    <property type="molecule type" value="Genomic_DNA"/>
</dbReference>
<dbReference type="AlphaFoldDB" id="A0A4S4K068"/>
<dbReference type="Proteomes" id="UP000297014">
    <property type="component" value="Unassembled WGS sequence"/>
</dbReference>
<name>A0A4S4K068_ALKAL</name>
<comment type="caution">
    <text evidence="1">The sequence shown here is derived from an EMBL/GenBank/DDBJ whole genome shotgun (WGS) entry which is preliminary data.</text>
</comment>
<organism evidence="1 2">
    <name type="scientific">Alkalihalobacillus alcalophilus ATCC 27647 = CGMCC 1.3604</name>
    <dbReference type="NCBI Taxonomy" id="1218173"/>
    <lineage>
        <taxon>Bacteria</taxon>
        <taxon>Bacillati</taxon>
        <taxon>Bacillota</taxon>
        <taxon>Bacilli</taxon>
        <taxon>Bacillales</taxon>
        <taxon>Bacillaceae</taxon>
        <taxon>Alkalihalobacillus</taxon>
    </lineage>
</organism>
<proteinExistence type="predicted"/>
<evidence type="ECO:0000313" key="1">
    <source>
        <dbReference type="EMBL" id="THG89319.1"/>
    </source>
</evidence>
<evidence type="ECO:0000313" key="2">
    <source>
        <dbReference type="Proteomes" id="UP000297014"/>
    </source>
</evidence>
<reference evidence="1 2" key="1">
    <citation type="submission" date="2014-01" db="EMBL/GenBank/DDBJ databases">
        <title>Draft genome sequencing of Bacillus alcalophilus CGMCC 1.3604.</title>
        <authorList>
            <person name="Yang J."/>
            <person name="Diao L."/>
            <person name="Yang S."/>
        </authorList>
    </citation>
    <scope>NUCLEOTIDE SEQUENCE [LARGE SCALE GENOMIC DNA]</scope>
    <source>
        <strain evidence="1 2">CGMCC 1.3604</strain>
    </source>
</reference>
<gene>
    <name evidence="1" type="ORF">AJ85_18480</name>
</gene>
<sequence length="37" mass="3928">MDPGSPAERVEYGAGGVCEIHLLQKKKTASTVSFASY</sequence>
<accession>A0A4S4K068</accession>